<dbReference type="Proteomes" id="UP000735302">
    <property type="component" value="Unassembled WGS sequence"/>
</dbReference>
<evidence type="ECO:0000256" key="2">
    <source>
        <dbReference type="SAM" id="Phobius"/>
    </source>
</evidence>
<protein>
    <submittedName>
        <fullName evidence="3">Uncharacterized protein</fullName>
    </submittedName>
</protein>
<keyword evidence="2" id="KW-0472">Membrane</keyword>
<evidence type="ECO:0000313" key="4">
    <source>
        <dbReference type="Proteomes" id="UP000735302"/>
    </source>
</evidence>
<proteinExistence type="predicted"/>
<feature type="transmembrane region" description="Helical" evidence="2">
    <location>
        <begin position="24"/>
        <end position="43"/>
    </location>
</feature>
<keyword evidence="2" id="KW-0812">Transmembrane</keyword>
<name>A0AAV3ZCY9_9GAST</name>
<keyword evidence="4" id="KW-1185">Reference proteome</keyword>
<sequence length="159" mass="18431">MRPHNRYKIASVKPQLPSSRSNNLYIFLLMLRAGKMLMVAGVYDGQLSRLNLMYWQLVQIARLLQDDFRLQCHCQVHTFVPGRNIRKKFSQRATDNPHNLGSESKRNGIKTTTWRSSPTTIRIEITKQNKTKKKQKTIRCSSATTRLRTGPKLYCLPQA</sequence>
<comment type="caution">
    <text evidence="3">The sequence shown here is derived from an EMBL/GenBank/DDBJ whole genome shotgun (WGS) entry which is preliminary data.</text>
</comment>
<feature type="region of interest" description="Disordered" evidence="1">
    <location>
        <begin position="91"/>
        <end position="113"/>
    </location>
</feature>
<organism evidence="3 4">
    <name type="scientific">Plakobranchus ocellatus</name>
    <dbReference type="NCBI Taxonomy" id="259542"/>
    <lineage>
        <taxon>Eukaryota</taxon>
        <taxon>Metazoa</taxon>
        <taxon>Spiralia</taxon>
        <taxon>Lophotrochozoa</taxon>
        <taxon>Mollusca</taxon>
        <taxon>Gastropoda</taxon>
        <taxon>Heterobranchia</taxon>
        <taxon>Euthyneura</taxon>
        <taxon>Panpulmonata</taxon>
        <taxon>Sacoglossa</taxon>
        <taxon>Placobranchoidea</taxon>
        <taxon>Plakobranchidae</taxon>
        <taxon>Plakobranchus</taxon>
    </lineage>
</organism>
<evidence type="ECO:0000313" key="3">
    <source>
        <dbReference type="EMBL" id="GFN93166.1"/>
    </source>
</evidence>
<keyword evidence="2" id="KW-1133">Transmembrane helix</keyword>
<gene>
    <name evidence="3" type="ORF">PoB_001967200</name>
</gene>
<accession>A0AAV3ZCY9</accession>
<feature type="compositionally biased region" description="Polar residues" evidence="1">
    <location>
        <begin position="91"/>
        <end position="102"/>
    </location>
</feature>
<dbReference type="EMBL" id="BLXT01002312">
    <property type="protein sequence ID" value="GFN93166.1"/>
    <property type="molecule type" value="Genomic_DNA"/>
</dbReference>
<reference evidence="3 4" key="1">
    <citation type="journal article" date="2021" name="Elife">
        <title>Chloroplast acquisition without the gene transfer in kleptoplastic sea slugs, Plakobranchus ocellatus.</title>
        <authorList>
            <person name="Maeda T."/>
            <person name="Takahashi S."/>
            <person name="Yoshida T."/>
            <person name="Shimamura S."/>
            <person name="Takaki Y."/>
            <person name="Nagai Y."/>
            <person name="Toyoda A."/>
            <person name="Suzuki Y."/>
            <person name="Arimoto A."/>
            <person name="Ishii H."/>
            <person name="Satoh N."/>
            <person name="Nishiyama T."/>
            <person name="Hasebe M."/>
            <person name="Maruyama T."/>
            <person name="Minagawa J."/>
            <person name="Obokata J."/>
            <person name="Shigenobu S."/>
        </authorList>
    </citation>
    <scope>NUCLEOTIDE SEQUENCE [LARGE SCALE GENOMIC DNA]</scope>
</reference>
<evidence type="ECO:0000256" key="1">
    <source>
        <dbReference type="SAM" id="MobiDB-lite"/>
    </source>
</evidence>
<dbReference type="AlphaFoldDB" id="A0AAV3ZCY9"/>